<comment type="subcellular location">
    <subcellularLocation>
        <location evidence="1">Membrane</location>
        <topology evidence="1">Multi-pass membrane protein</topology>
    </subcellularLocation>
</comment>
<keyword evidence="4 5" id="KW-0472">Membrane</keyword>
<comment type="caution">
    <text evidence="6">The sequence shown here is derived from an EMBL/GenBank/DDBJ whole genome shotgun (WGS) entry which is preliminary data.</text>
</comment>
<organism evidence="6 7">
    <name type="scientific">Exophiala aquamarina CBS 119918</name>
    <dbReference type="NCBI Taxonomy" id="1182545"/>
    <lineage>
        <taxon>Eukaryota</taxon>
        <taxon>Fungi</taxon>
        <taxon>Dikarya</taxon>
        <taxon>Ascomycota</taxon>
        <taxon>Pezizomycotina</taxon>
        <taxon>Eurotiomycetes</taxon>
        <taxon>Chaetothyriomycetidae</taxon>
        <taxon>Chaetothyriales</taxon>
        <taxon>Herpotrichiellaceae</taxon>
        <taxon>Exophiala</taxon>
    </lineage>
</organism>
<evidence type="ECO:0000313" key="7">
    <source>
        <dbReference type="Proteomes" id="UP000027920"/>
    </source>
</evidence>
<evidence type="ECO:0000256" key="4">
    <source>
        <dbReference type="ARBA" id="ARBA00023136"/>
    </source>
</evidence>
<sequence length="171" mass="18775">MSSDTDAHFKYYQFEPSLAGASVFAIVFGVLTIWHLVLIAKHRTWYFIPILIGGVCEYFTSCLFGSRNPTLCPYVIQTLLLLVAPALFAPTMYMILGRITISVGGESNGLVKTRWLTKVFETSDVLSFFLQLGSGGLMASSKASTARLGSRIVLGGCCSRSYSLVSPWLLR</sequence>
<dbReference type="EMBL" id="AMGV01000004">
    <property type="protein sequence ID" value="KEF58537.1"/>
    <property type="molecule type" value="Genomic_DNA"/>
</dbReference>
<dbReference type="PANTHER" id="PTHR31465">
    <property type="entry name" value="PROTEIN RTA1-RELATED"/>
    <property type="match status" value="1"/>
</dbReference>
<dbReference type="OrthoDB" id="3358017at2759"/>
<dbReference type="STRING" id="1182545.A0A072PFI8"/>
<dbReference type="GO" id="GO:0016020">
    <property type="term" value="C:membrane"/>
    <property type="evidence" value="ECO:0007669"/>
    <property type="project" value="UniProtKB-SubCell"/>
</dbReference>
<reference evidence="6 7" key="1">
    <citation type="submission" date="2013-03" db="EMBL/GenBank/DDBJ databases">
        <title>The Genome Sequence of Exophiala aquamarina CBS 119918.</title>
        <authorList>
            <consortium name="The Broad Institute Genomics Platform"/>
            <person name="Cuomo C."/>
            <person name="de Hoog S."/>
            <person name="Gorbushina A."/>
            <person name="Walker B."/>
            <person name="Young S.K."/>
            <person name="Zeng Q."/>
            <person name="Gargeya S."/>
            <person name="Fitzgerald M."/>
            <person name="Haas B."/>
            <person name="Abouelleil A."/>
            <person name="Allen A.W."/>
            <person name="Alvarado L."/>
            <person name="Arachchi H.M."/>
            <person name="Berlin A.M."/>
            <person name="Chapman S.B."/>
            <person name="Gainer-Dewar J."/>
            <person name="Goldberg J."/>
            <person name="Griggs A."/>
            <person name="Gujja S."/>
            <person name="Hansen M."/>
            <person name="Howarth C."/>
            <person name="Imamovic A."/>
            <person name="Ireland A."/>
            <person name="Larimer J."/>
            <person name="McCowan C."/>
            <person name="Murphy C."/>
            <person name="Pearson M."/>
            <person name="Poon T.W."/>
            <person name="Priest M."/>
            <person name="Roberts A."/>
            <person name="Saif S."/>
            <person name="Shea T."/>
            <person name="Sisk P."/>
            <person name="Sykes S."/>
            <person name="Wortman J."/>
            <person name="Nusbaum C."/>
            <person name="Birren B."/>
        </authorList>
    </citation>
    <scope>NUCLEOTIDE SEQUENCE [LARGE SCALE GENOMIC DNA]</scope>
    <source>
        <strain evidence="6 7">CBS 119918</strain>
    </source>
</reference>
<keyword evidence="3 5" id="KW-1133">Transmembrane helix</keyword>
<evidence type="ECO:0000256" key="1">
    <source>
        <dbReference type="ARBA" id="ARBA00004141"/>
    </source>
</evidence>
<evidence type="ECO:0000256" key="2">
    <source>
        <dbReference type="ARBA" id="ARBA00022692"/>
    </source>
</evidence>
<dbReference type="PANTHER" id="PTHR31465:SF1">
    <property type="entry name" value="PROTEIN RTA1-RELATED"/>
    <property type="match status" value="1"/>
</dbReference>
<dbReference type="AlphaFoldDB" id="A0A072PFI8"/>
<feature type="transmembrane region" description="Helical" evidence="5">
    <location>
        <begin position="78"/>
        <end position="96"/>
    </location>
</feature>
<feature type="transmembrane region" description="Helical" evidence="5">
    <location>
        <begin position="45"/>
        <end position="66"/>
    </location>
</feature>
<proteinExistence type="predicted"/>
<dbReference type="InterPro" id="IPR007568">
    <property type="entry name" value="RTA1"/>
</dbReference>
<name>A0A072PFI8_9EURO</name>
<keyword evidence="2 5" id="KW-0812">Transmembrane</keyword>
<dbReference type="GeneID" id="25281380"/>
<dbReference type="Proteomes" id="UP000027920">
    <property type="component" value="Unassembled WGS sequence"/>
</dbReference>
<evidence type="ECO:0008006" key="8">
    <source>
        <dbReference type="Google" id="ProtNLM"/>
    </source>
</evidence>
<evidence type="ECO:0000256" key="3">
    <source>
        <dbReference type="ARBA" id="ARBA00022989"/>
    </source>
</evidence>
<accession>A0A072PFI8</accession>
<dbReference type="HOGENOM" id="CLU_033465_9_0_1"/>
<feature type="transmembrane region" description="Helical" evidence="5">
    <location>
        <begin position="18"/>
        <end position="38"/>
    </location>
</feature>
<gene>
    <name evidence="6" type="ORF">A1O9_06463</name>
</gene>
<evidence type="ECO:0000313" key="6">
    <source>
        <dbReference type="EMBL" id="KEF58537.1"/>
    </source>
</evidence>
<evidence type="ECO:0000256" key="5">
    <source>
        <dbReference type="SAM" id="Phobius"/>
    </source>
</evidence>
<dbReference type="RefSeq" id="XP_013261127.1">
    <property type="nucleotide sequence ID" value="XM_013405673.1"/>
</dbReference>
<dbReference type="VEuPathDB" id="FungiDB:A1O9_06463"/>
<protein>
    <recommendedName>
        <fullName evidence="8">RTA1 domain-containing protein</fullName>
    </recommendedName>
</protein>
<keyword evidence="7" id="KW-1185">Reference proteome</keyword>
<dbReference type="Pfam" id="PF04479">
    <property type="entry name" value="RTA1"/>
    <property type="match status" value="1"/>
</dbReference>